<protein>
    <submittedName>
        <fullName evidence="3">Skin secretory protein xP2 isoform X1</fullName>
    </submittedName>
</protein>
<organism evidence="2 3">
    <name type="scientific">Ictalurus punctatus</name>
    <name type="common">Channel catfish</name>
    <name type="synonym">Silurus punctatus</name>
    <dbReference type="NCBI Taxonomy" id="7998"/>
    <lineage>
        <taxon>Eukaryota</taxon>
        <taxon>Metazoa</taxon>
        <taxon>Chordata</taxon>
        <taxon>Craniata</taxon>
        <taxon>Vertebrata</taxon>
        <taxon>Euteleostomi</taxon>
        <taxon>Actinopterygii</taxon>
        <taxon>Neopterygii</taxon>
        <taxon>Teleostei</taxon>
        <taxon>Ostariophysi</taxon>
        <taxon>Siluriformes</taxon>
        <taxon>Ictaluridae</taxon>
        <taxon>Ictalurus</taxon>
    </lineage>
</organism>
<evidence type="ECO:0000256" key="1">
    <source>
        <dbReference type="SAM" id="MobiDB-lite"/>
    </source>
</evidence>
<feature type="compositionally biased region" description="Low complexity" evidence="1">
    <location>
        <begin position="59"/>
        <end position="72"/>
    </location>
</feature>
<reference evidence="2" key="1">
    <citation type="journal article" date="2016" name="Nat. Commun.">
        <title>The channel catfish genome sequence provides insights into the evolution of scale formation in teleosts.</title>
        <authorList>
            <person name="Liu Z."/>
            <person name="Liu S."/>
            <person name="Yao J."/>
            <person name="Bao L."/>
            <person name="Zhang J."/>
            <person name="Li Y."/>
            <person name="Jiang C."/>
            <person name="Sun L."/>
            <person name="Wang R."/>
            <person name="Zhang Y."/>
            <person name="Zhou T."/>
            <person name="Zeng Q."/>
            <person name="Fu Q."/>
            <person name="Gao S."/>
            <person name="Li N."/>
            <person name="Koren S."/>
            <person name="Jiang Y."/>
            <person name="Zimin A."/>
            <person name="Xu P."/>
            <person name="Phillippy A.M."/>
            <person name="Geng X."/>
            <person name="Song L."/>
            <person name="Sun F."/>
            <person name="Li C."/>
            <person name="Wang X."/>
            <person name="Chen A."/>
            <person name="Jin Y."/>
            <person name="Yuan Z."/>
            <person name="Yang Y."/>
            <person name="Tan S."/>
            <person name="Peatman E."/>
            <person name="Lu J."/>
            <person name="Qin Z."/>
            <person name="Dunham R."/>
            <person name="Li Z."/>
            <person name="Sonstegard T."/>
            <person name="Feng J."/>
            <person name="Danzmann R.G."/>
            <person name="Schroeder S."/>
            <person name="Scheffler B."/>
            <person name="Duke M.V."/>
            <person name="Ballard L."/>
            <person name="Kucuktas H."/>
            <person name="Kaltenboeck L."/>
            <person name="Liu H."/>
            <person name="Armbruster J."/>
            <person name="Xie Y."/>
            <person name="Kirby M.L."/>
            <person name="Tian Y."/>
            <person name="Flanagan M.E."/>
            <person name="Mu W."/>
            <person name="Waldbieser G.C."/>
        </authorList>
    </citation>
    <scope>NUCLEOTIDE SEQUENCE [LARGE SCALE GENOMIC DNA]</scope>
    <source>
        <strain evidence="2">SDA103</strain>
    </source>
</reference>
<sequence length="182" mass="18828">MPTSELQREAYGEVSTVELMHAEEAVRLPCPAEEAVRLPCPAEEAVWLPCPAEEAVPLSSPAEEAAQPSSAARGGTQCPRATRGSAQHPRSSAQYPRGSAQLPSAAGGGALTFNPGGGAAPLLCCLPEAASLSVAARDRSHRGPGPPLEGGSWCSGRSTLWRGVLLHHGQQRALWHGSGLVT</sequence>
<dbReference type="OrthoDB" id="10638350at2759"/>
<feature type="region of interest" description="Disordered" evidence="1">
    <location>
        <begin position="58"/>
        <end position="106"/>
    </location>
</feature>
<keyword evidence="2" id="KW-1185">Reference proteome</keyword>
<reference evidence="3" key="2">
    <citation type="submission" date="2025-08" db="UniProtKB">
        <authorList>
            <consortium name="RefSeq"/>
        </authorList>
    </citation>
    <scope>IDENTIFICATION</scope>
    <source>
        <tissue evidence="3">Blood</tissue>
    </source>
</reference>
<dbReference type="Proteomes" id="UP000221080">
    <property type="component" value="Chromosome 13"/>
</dbReference>
<evidence type="ECO:0000313" key="3">
    <source>
        <dbReference type="RefSeq" id="XP_017339929.1"/>
    </source>
</evidence>
<proteinExistence type="predicted"/>
<accession>A0A2D0SB20</accession>
<dbReference type="AlphaFoldDB" id="A0A2D0SB20"/>
<name>A0A2D0SB20_ICTPU</name>
<evidence type="ECO:0000313" key="2">
    <source>
        <dbReference type="Proteomes" id="UP000221080"/>
    </source>
</evidence>
<feature type="compositionally biased region" description="Polar residues" evidence="1">
    <location>
        <begin position="84"/>
        <end position="94"/>
    </location>
</feature>
<dbReference type="GeneID" id="108274331"/>
<gene>
    <name evidence="3" type="primary">LOC108274331</name>
</gene>
<dbReference type="KEGG" id="ipu:108274331"/>
<dbReference type="RefSeq" id="XP_017339929.1">
    <property type="nucleotide sequence ID" value="XM_017484440.3"/>
</dbReference>